<dbReference type="InterPro" id="IPR036612">
    <property type="entry name" value="KH_dom_type_1_sf"/>
</dbReference>
<dbReference type="PANTHER" id="PTHR21321:SF4">
    <property type="entry name" value="EXOSOME COMPLEX COMPONENT RRP4"/>
    <property type="match status" value="1"/>
</dbReference>
<evidence type="ECO:0000256" key="3">
    <source>
        <dbReference type="ARBA" id="ARBA00022884"/>
    </source>
</evidence>
<organism evidence="5 6">
    <name type="scientific">Nanobsidianus stetteri</name>
    <dbReference type="NCBI Taxonomy" id="1294122"/>
    <lineage>
        <taxon>Archaea</taxon>
        <taxon>Nanobdellota</taxon>
        <taxon>Candidatus Nanoarchaeia</taxon>
        <taxon>Nanoarchaeales</taxon>
        <taxon>Nanopusillaceae</taxon>
        <taxon>Candidatus Nanobsidianus</taxon>
    </lineage>
</organism>
<evidence type="ECO:0000259" key="4">
    <source>
        <dbReference type="PROSITE" id="PS50126"/>
    </source>
</evidence>
<dbReference type="Pfam" id="PF21266">
    <property type="entry name" value="S1_RRP4"/>
    <property type="match status" value="1"/>
</dbReference>
<dbReference type="InterPro" id="IPR012340">
    <property type="entry name" value="NA-bd_OB-fold"/>
</dbReference>
<name>A0A2T9WPA1_NANST</name>
<protein>
    <recommendedName>
        <fullName evidence="4">S1 motif domain-containing protein</fullName>
    </recommendedName>
</protein>
<dbReference type="Gene3D" id="2.40.50.140">
    <property type="entry name" value="Nucleic acid-binding proteins"/>
    <property type="match status" value="1"/>
</dbReference>
<dbReference type="GO" id="GO:0000467">
    <property type="term" value="P:exonucleolytic trimming to generate mature 3'-end of 5.8S rRNA from tricistronic rRNA transcript (SSU-rRNA, 5.8S rRNA, LSU-rRNA)"/>
    <property type="evidence" value="ECO:0007669"/>
    <property type="project" value="TreeGrafter"/>
</dbReference>
<feature type="domain" description="S1 motif" evidence="4">
    <location>
        <begin position="48"/>
        <end position="112"/>
    </location>
</feature>
<dbReference type="PROSITE" id="PS50126">
    <property type="entry name" value="S1"/>
    <property type="match status" value="1"/>
</dbReference>
<accession>A0A2T9WPA1</accession>
<dbReference type="SUPFAM" id="SSF50249">
    <property type="entry name" value="Nucleic acid-binding proteins"/>
    <property type="match status" value="1"/>
</dbReference>
<dbReference type="InterPro" id="IPR026699">
    <property type="entry name" value="Exosome_RNA_bind1/RRP40/RRP4"/>
</dbReference>
<dbReference type="EMBL" id="QEFH01000047">
    <property type="protein sequence ID" value="PVU69660.1"/>
    <property type="molecule type" value="Genomic_DNA"/>
</dbReference>
<comment type="caution">
    <text evidence="5">The sequence shown here is derived from an EMBL/GenBank/DDBJ whole genome shotgun (WGS) entry which is preliminary data.</text>
</comment>
<evidence type="ECO:0000256" key="1">
    <source>
        <dbReference type="ARBA" id="ARBA00009155"/>
    </source>
</evidence>
<evidence type="ECO:0000313" key="5">
    <source>
        <dbReference type="EMBL" id="PVU69660.1"/>
    </source>
</evidence>
<dbReference type="SUPFAM" id="SSF54791">
    <property type="entry name" value="Eukaryotic type KH-domain (KH-domain type I)"/>
    <property type="match status" value="1"/>
</dbReference>
<dbReference type="Gene3D" id="3.30.1370.10">
    <property type="entry name" value="K Homology domain, type 1"/>
    <property type="match status" value="1"/>
</dbReference>
<dbReference type="Pfam" id="PF15985">
    <property type="entry name" value="KH_6"/>
    <property type="match status" value="1"/>
</dbReference>
<dbReference type="InterPro" id="IPR048565">
    <property type="entry name" value="S1_RRP4"/>
</dbReference>
<dbReference type="GO" id="GO:0003723">
    <property type="term" value="F:RNA binding"/>
    <property type="evidence" value="ECO:0007669"/>
    <property type="project" value="UniProtKB-KW"/>
</dbReference>
<dbReference type="GO" id="GO:0000178">
    <property type="term" value="C:exosome (RNase complex)"/>
    <property type="evidence" value="ECO:0007669"/>
    <property type="project" value="UniProtKB-KW"/>
</dbReference>
<proteinExistence type="inferred from homology"/>
<comment type="similarity">
    <text evidence="1">Belongs to the RRP4 family.</text>
</comment>
<keyword evidence="3" id="KW-0694">RNA-binding</keyword>
<dbReference type="SMART" id="SM00316">
    <property type="entry name" value="S1"/>
    <property type="match status" value="1"/>
</dbReference>
<dbReference type="GO" id="GO:0071051">
    <property type="term" value="P:poly(A)-dependent snoRNA 3'-end processing"/>
    <property type="evidence" value="ECO:0007669"/>
    <property type="project" value="TreeGrafter"/>
</dbReference>
<gene>
    <name evidence="5" type="ORF">DDW05_03360</name>
</gene>
<evidence type="ECO:0000256" key="2">
    <source>
        <dbReference type="ARBA" id="ARBA00022835"/>
    </source>
</evidence>
<dbReference type="Proteomes" id="UP000245908">
    <property type="component" value="Unassembled WGS sequence"/>
</dbReference>
<dbReference type="InterPro" id="IPR004088">
    <property type="entry name" value="KH_dom_type_1"/>
</dbReference>
<dbReference type="InterPro" id="IPR003029">
    <property type="entry name" value="S1_domain"/>
</dbReference>
<reference evidence="5 6" key="1">
    <citation type="journal article" date="2015" name="Appl. Environ. Microbiol.">
        <title>Nanoarchaeota, Their Sulfolobales Host, and Nanoarchaeota Virus Distribution across Yellowstone National Park Hot Springs.</title>
        <authorList>
            <person name="Munson-McGee J.H."/>
            <person name="Field E.K."/>
            <person name="Bateson M."/>
            <person name="Rooney C."/>
            <person name="Stepanauskas R."/>
            <person name="Young M.J."/>
        </authorList>
    </citation>
    <scope>NUCLEOTIDE SEQUENCE [LARGE SCALE GENOMIC DNA]</scope>
    <source>
        <strain evidence="5">SCGC AB-777_O03</strain>
    </source>
</reference>
<dbReference type="PANTHER" id="PTHR21321">
    <property type="entry name" value="PNAS-3 RELATED"/>
    <property type="match status" value="1"/>
</dbReference>
<sequence>MILIPGDNLKKKDNNSYERENNYYSKYILLVNEDKTTKLFGYYMPEVNDIVIGKVIDVLSNGWLVDINSPYIGKLSLKDIGMDPNDIYTYGDYILCQIVRMTKNKLIDLDIKKKEKLNDGLILKVDPARIPRVIGKNSSMLNLIKQYLKIDIIIGKNGRIYLNGDINEVSKAVDIIRFIINNSYKKGLTEKVKEILENK</sequence>
<keyword evidence="2" id="KW-0271">Exosome</keyword>
<evidence type="ECO:0000313" key="6">
    <source>
        <dbReference type="Proteomes" id="UP000245908"/>
    </source>
</evidence>
<dbReference type="AlphaFoldDB" id="A0A2T9WPA1"/>
<dbReference type="GO" id="GO:0071034">
    <property type="term" value="P:CUT catabolic process"/>
    <property type="evidence" value="ECO:0007669"/>
    <property type="project" value="TreeGrafter"/>
</dbReference>
<dbReference type="GO" id="GO:0034475">
    <property type="term" value="P:U4 snRNA 3'-end processing"/>
    <property type="evidence" value="ECO:0007669"/>
    <property type="project" value="TreeGrafter"/>
</dbReference>